<dbReference type="RefSeq" id="WP_100426222.1">
    <property type="nucleotide sequence ID" value="NZ_PGEX01000001.1"/>
</dbReference>
<evidence type="ECO:0000256" key="4">
    <source>
        <dbReference type="SAM" id="MobiDB-lite"/>
    </source>
</evidence>
<sequence length="147" mass="16521">MPYMNKVMLIGNVGKDPETRVTPSGRKRVTFSLATSKRYRDNRGETKEETQWHNVVGWGKLPDIIEQLGVKKGTTLYVEGEVQYRAWDDQATGQKRYATDINMSTFQLLTPRQSTTNGTQAHARTNGTPATSTAPMPQADEEDDLPF</sequence>
<protein>
    <recommendedName>
        <fullName evidence="2 3">Single-stranded DNA-binding protein</fullName>
        <shortName evidence="2">SSB</shortName>
    </recommendedName>
</protein>
<dbReference type="PANTHER" id="PTHR10302:SF0">
    <property type="entry name" value="SINGLE-STRANDED DNA-BINDING PROTEIN, MITOCHONDRIAL"/>
    <property type="match status" value="1"/>
</dbReference>
<comment type="caution">
    <text evidence="5">The sequence shown here is derived from an EMBL/GenBank/DDBJ whole genome shotgun (WGS) entry which is preliminary data.</text>
</comment>
<accession>A0A2M9A9R9</accession>
<keyword evidence="2" id="KW-0227">DNA damage</keyword>
<comment type="function">
    <text evidence="2">Plays an important role in DNA replication, recombination and repair. Binds to ssDNA and to an array of partner proteins to recruit them to their sites of action during DNA metabolism.</text>
</comment>
<feature type="compositionally biased region" description="Polar residues" evidence="4">
    <location>
        <begin position="111"/>
        <end position="135"/>
    </location>
</feature>
<dbReference type="CDD" id="cd04496">
    <property type="entry name" value="SSB_OBF"/>
    <property type="match status" value="1"/>
</dbReference>
<keyword evidence="2" id="KW-0234">DNA repair</keyword>
<dbReference type="GO" id="GO:0006310">
    <property type="term" value="P:DNA recombination"/>
    <property type="evidence" value="ECO:0007669"/>
    <property type="project" value="UniProtKB-UniRule"/>
</dbReference>
<dbReference type="PIRSF" id="PIRSF002070">
    <property type="entry name" value="SSB"/>
    <property type="match status" value="1"/>
</dbReference>
<keyword evidence="1 2" id="KW-0238">DNA-binding</keyword>
<gene>
    <name evidence="5" type="ORF">BGX16_2389</name>
</gene>
<evidence type="ECO:0000313" key="5">
    <source>
        <dbReference type="EMBL" id="PJJ42363.1"/>
    </source>
</evidence>
<dbReference type="HAMAP" id="MF_00984">
    <property type="entry name" value="SSB"/>
    <property type="match status" value="1"/>
</dbReference>
<dbReference type="GO" id="GO:0003697">
    <property type="term" value="F:single-stranded DNA binding"/>
    <property type="evidence" value="ECO:0007669"/>
    <property type="project" value="UniProtKB-UniRule"/>
</dbReference>
<dbReference type="NCBIfam" id="TIGR00621">
    <property type="entry name" value="ssb"/>
    <property type="match status" value="1"/>
</dbReference>
<dbReference type="InterPro" id="IPR011344">
    <property type="entry name" value="ssDNA-bd"/>
</dbReference>
<keyword evidence="6" id="KW-1185">Reference proteome</keyword>
<dbReference type="GO" id="GO:0006281">
    <property type="term" value="P:DNA repair"/>
    <property type="evidence" value="ECO:0007669"/>
    <property type="project" value="UniProtKB-UniRule"/>
</dbReference>
<dbReference type="PANTHER" id="PTHR10302">
    <property type="entry name" value="SINGLE-STRANDED DNA-BINDING PROTEIN"/>
    <property type="match status" value="1"/>
</dbReference>
<proteinExistence type="inferred from homology"/>
<dbReference type="PROSITE" id="PS50935">
    <property type="entry name" value="SSB"/>
    <property type="match status" value="1"/>
</dbReference>
<evidence type="ECO:0000313" key="6">
    <source>
        <dbReference type="Proteomes" id="UP000231134"/>
    </source>
</evidence>
<evidence type="ECO:0000256" key="1">
    <source>
        <dbReference type="ARBA" id="ARBA00023125"/>
    </source>
</evidence>
<dbReference type="OrthoDB" id="9809878at2"/>
<dbReference type="SUPFAM" id="SSF50249">
    <property type="entry name" value="Nucleic acid-binding proteins"/>
    <property type="match status" value="1"/>
</dbReference>
<dbReference type="AlphaFoldDB" id="A0A2M9A9R9"/>
<name>A0A2M9A9R9_9BACT</name>
<dbReference type="InterPro" id="IPR000424">
    <property type="entry name" value="Primosome_PriB/ssb"/>
</dbReference>
<dbReference type="InterPro" id="IPR012340">
    <property type="entry name" value="NA-bd_OB-fold"/>
</dbReference>
<dbReference type="Proteomes" id="UP000231134">
    <property type="component" value="Unassembled WGS sequence"/>
</dbReference>
<dbReference type="EMBL" id="PGEX01000001">
    <property type="protein sequence ID" value="PJJ42363.1"/>
    <property type="molecule type" value="Genomic_DNA"/>
</dbReference>
<evidence type="ECO:0000256" key="3">
    <source>
        <dbReference type="PIRNR" id="PIRNR002070"/>
    </source>
</evidence>
<organism evidence="5 6">
    <name type="scientific">Hallerella succinigenes</name>
    <dbReference type="NCBI Taxonomy" id="1896222"/>
    <lineage>
        <taxon>Bacteria</taxon>
        <taxon>Pseudomonadati</taxon>
        <taxon>Fibrobacterota</taxon>
        <taxon>Fibrobacteria</taxon>
        <taxon>Fibrobacterales</taxon>
        <taxon>Fibrobacteraceae</taxon>
        <taxon>Hallerella</taxon>
    </lineage>
</organism>
<dbReference type="Pfam" id="PF00436">
    <property type="entry name" value="SSB"/>
    <property type="match status" value="1"/>
</dbReference>
<dbReference type="Gene3D" id="2.40.50.140">
    <property type="entry name" value="Nucleic acid-binding proteins"/>
    <property type="match status" value="1"/>
</dbReference>
<dbReference type="GO" id="GO:0006260">
    <property type="term" value="P:DNA replication"/>
    <property type="evidence" value="ECO:0007669"/>
    <property type="project" value="UniProtKB-UniRule"/>
</dbReference>
<dbReference type="GO" id="GO:0009295">
    <property type="term" value="C:nucleoid"/>
    <property type="evidence" value="ECO:0007669"/>
    <property type="project" value="TreeGrafter"/>
</dbReference>
<evidence type="ECO:0000256" key="2">
    <source>
        <dbReference type="HAMAP-Rule" id="MF_00984"/>
    </source>
</evidence>
<reference evidence="5 6" key="1">
    <citation type="submission" date="2017-11" db="EMBL/GenBank/DDBJ databases">
        <title>Animal gut microbial communities from fecal samples from Wisconsin, USA.</title>
        <authorList>
            <person name="Neumann A."/>
        </authorList>
    </citation>
    <scope>NUCLEOTIDE SEQUENCE [LARGE SCALE GENOMIC DNA]</scope>
    <source>
        <strain evidence="5 6">UWS3</strain>
    </source>
</reference>
<keyword evidence="2" id="KW-0233">DNA recombination</keyword>
<comment type="caution">
    <text evidence="2">Lacks conserved residue(s) required for the propagation of feature annotation.</text>
</comment>
<feature type="short sequence motif" description="Important for interaction with partner proteins" evidence="2">
    <location>
        <begin position="142"/>
        <end position="147"/>
    </location>
</feature>
<feature type="region of interest" description="Disordered" evidence="4">
    <location>
        <begin position="111"/>
        <end position="147"/>
    </location>
</feature>
<keyword evidence="2" id="KW-0235">DNA replication</keyword>
<comment type="subunit">
    <text evidence="2">Homotetramer.</text>
</comment>